<evidence type="ECO:0000313" key="2">
    <source>
        <dbReference type="EMBL" id="QHS97814.1"/>
    </source>
</evidence>
<dbReference type="AlphaFoldDB" id="A0A6C0C202"/>
<keyword evidence="1" id="KW-0472">Membrane</keyword>
<organism evidence="2">
    <name type="scientific">viral metagenome</name>
    <dbReference type="NCBI Taxonomy" id="1070528"/>
    <lineage>
        <taxon>unclassified sequences</taxon>
        <taxon>metagenomes</taxon>
        <taxon>organismal metagenomes</taxon>
    </lineage>
</organism>
<keyword evidence="1" id="KW-0812">Transmembrane</keyword>
<proteinExistence type="predicted"/>
<evidence type="ECO:0000256" key="1">
    <source>
        <dbReference type="SAM" id="Phobius"/>
    </source>
</evidence>
<reference evidence="2" key="1">
    <citation type="journal article" date="2020" name="Nature">
        <title>Giant virus diversity and host interactions through global metagenomics.</title>
        <authorList>
            <person name="Schulz F."/>
            <person name="Roux S."/>
            <person name="Paez-Espino D."/>
            <person name="Jungbluth S."/>
            <person name="Walsh D.A."/>
            <person name="Denef V.J."/>
            <person name="McMahon K.D."/>
            <person name="Konstantinidis K.T."/>
            <person name="Eloe-Fadrosh E.A."/>
            <person name="Kyrpides N.C."/>
            <person name="Woyke T."/>
        </authorList>
    </citation>
    <scope>NUCLEOTIDE SEQUENCE</scope>
    <source>
        <strain evidence="2">GVMAG-M-3300020182-33</strain>
    </source>
</reference>
<feature type="transmembrane region" description="Helical" evidence="1">
    <location>
        <begin position="12"/>
        <end position="31"/>
    </location>
</feature>
<sequence length="41" mass="4399">MVKLPSKPAALKIGAVPIASALTALAIRAKIRERLKHQIHS</sequence>
<dbReference type="EMBL" id="MN739305">
    <property type="protein sequence ID" value="QHS97814.1"/>
    <property type="molecule type" value="Genomic_DNA"/>
</dbReference>
<accession>A0A6C0C202</accession>
<keyword evidence="1" id="KW-1133">Transmembrane helix</keyword>
<protein>
    <submittedName>
        <fullName evidence="2">Uncharacterized protein</fullName>
    </submittedName>
</protein>
<name>A0A6C0C202_9ZZZZ</name>